<dbReference type="InterPro" id="IPR011684">
    <property type="entry name" value="NAB"/>
</dbReference>
<feature type="compositionally biased region" description="Polar residues" evidence="4">
    <location>
        <begin position="157"/>
        <end position="174"/>
    </location>
</feature>
<dbReference type="PANTHER" id="PTHR32258:SF6">
    <property type="entry name" value="PROTEIN NETWORKED 1A"/>
    <property type="match status" value="1"/>
</dbReference>
<dbReference type="InterPro" id="IPR051861">
    <property type="entry name" value="NET_actin-binding_domain"/>
</dbReference>
<keyword evidence="1 3" id="KW-0175">Coiled coil</keyword>
<evidence type="ECO:0000256" key="2">
    <source>
        <dbReference type="ARBA" id="ARBA00038006"/>
    </source>
</evidence>
<dbReference type="EMBL" id="JANAVB010027600">
    <property type="protein sequence ID" value="KAJ6817703.1"/>
    <property type="molecule type" value="Genomic_DNA"/>
</dbReference>
<name>A0AAX6FN23_IRIPA</name>
<dbReference type="GO" id="GO:0051015">
    <property type="term" value="F:actin filament binding"/>
    <property type="evidence" value="ECO:0007669"/>
    <property type="project" value="TreeGrafter"/>
</dbReference>
<dbReference type="PROSITE" id="PS51774">
    <property type="entry name" value="NAB"/>
    <property type="match status" value="1"/>
</dbReference>
<reference evidence="6" key="1">
    <citation type="journal article" date="2023" name="GigaByte">
        <title>Genome assembly of the bearded iris, Iris pallida Lam.</title>
        <authorList>
            <person name="Bruccoleri R.E."/>
            <person name="Oakeley E.J."/>
            <person name="Faust A.M.E."/>
            <person name="Altorfer M."/>
            <person name="Dessus-Babus S."/>
            <person name="Burckhardt D."/>
            <person name="Oertli M."/>
            <person name="Naumann U."/>
            <person name="Petersen F."/>
            <person name="Wong J."/>
        </authorList>
    </citation>
    <scope>NUCLEOTIDE SEQUENCE</scope>
    <source>
        <strain evidence="6">GSM-AAB239-AS_SAM_17_03QT</strain>
    </source>
</reference>
<dbReference type="GO" id="GO:0005886">
    <property type="term" value="C:plasma membrane"/>
    <property type="evidence" value="ECO:0007669"/>
    <property type="project" value="TreeGrafter"/>
</dbReference>
<dbReference type="Proteomes" id="UP001140949">
    <property type="component" value="Unassembled WGS sequence"/>
</dbReference>
<keyword evidence="7" id="KW-1185">Reference proteome</keyword>
<protein>
    <submittedName>
        <fullName evidence="6">Protein NETWORKED 1D-like isoform X1</fullName>
    </submittedName>
</protein>
<accession>A0AAX6FN23</accession>
<comment type="caution">
    <text evidence="6">The sequence shown here is derived from an EMBL/GenBank/DDBJ whole genome shotgun (WGS) entry which is preliminary data.</text>
</comment>
<dbReference type="PANTHER" id="PTHR32258">
    <property type="entry name" value="PROTEIN NETWORKED 4A"/>
    <property type="match status" value="1"/>
</dbReference>
<evidence type="ECO:0000313" key="7">
    <source>
        <dbReference type="Proteomes" id="UP001140949"/>
    </source>
</evidence>
<feature type="coiled-coil region" evidence="3">
    <location>
        <begin position="1089"/>
        <end position="1119"/>
    </location>
</feature>
<sequence length="1748" mass="201407">MATLPHGNSRRLYSWWWDSHISPKNSRWLQENLTDMDKNVKAMIKLIEEDADSFRKRAEMYYRKRPELMKLVEEFYRAYRALAERYDHATGALRQAHRTMAEAFPDQIPFLLPDESVSGLSSEMLSLNDADTIKEGFRQMNGMFSTGEEATPADSAEASQLSEENQRLKNQITSESERADKAQADIDSLKGTISKLESEKETDSLQCQLSQERISSLEAELSRAQEEMKKLNDEMLSSINNLKIVEEQRHLLEEGNQRLKNQITFESERADKAQADVESLKGTISELESAKETAFLQCQLSRERISSLEDELSRTQEDMKKLNEEMLSNITNLKSVEEQCHLLEEVNKYLQLELDICKEKAKTNQAELDTRQEELEKLKVSIEEEKQRSVQLEMARQSLEELQSRSQEEVRHLTLEVQNGAEVLKNIELTKAGLEVELQRLKEENAGVKEENLSFSLKVMNLQDEINESKRRLEDELEHHMEENGSLKEENLSASLTITNLQNEISLLKESKRRLEDEVQLLVEENKALQHEIISMKEDKALLELRHSELIEKIGAVNLNVESLQALVKELRDGNVELKETCKMHEDENAVHLDNLKRMEKVAEKNDVLEASLSNANLELEELREKIKTLEESCETLQDNISMYISDKAIMVSQIESIAQNMEMLSEKNTLLENSLSDANVELEGVRVKLKSLEETCQFLQDNESNLLSEKSTLVIQVESISCSLENSENIHAELECKNMNLEKEKENMLHQVIELQASLKMEKEEHENVLQFNMSQLATLENQILILQEKVWLREEALEAECNKLINAHLENFILRRCLHDMTEKCVILSDKCEKNLETLRCKEKFILQLEIESFEQKNSLSALSEDNEKLLEGTNHVLEMLNIDNNGPPSYQHFDIILNEIKDLQASISDAQYEQQHLIIEKSIIVTFLEQSKLDMVNLELEKDGVERDFRVKCEEFSVLLSEKQKQMEINEHLIRDVQVCNQREEGLNAEMTMVCLKLANLQEAHSSLQGEISKLLDENQSLSMKLYDLHDGKETLEEENDVLLQEIMTLEYLCLTFRSYNVEREVNLQMLGNDLDKKIRSMNVKLGALEIENINLKESVADLEDLKQRLVILEYDLNTSRSVCKELKTQIETEKKLVVQKDMELLQATHNFQVLRNKNSESCRNLEQLMVEIDNGKVVRDEFEKKIIALSEDKLDKDNEIVFLRQANGTLCGELDQLHEEVGYLKNREQYLTSELLEGIDGAKSCEAEITTLLHDSQITTINASIYEEKMLELLLTCESLQISAMVEREKFYEEVTLRNVFEDDLNKKLEVLVSENRVLKEELDVHMPLVLSICDDVASLEACIISPTKRHSLNHQEKQDNSRVPLQHEKNYDEKTADYTTMSAGTLELQKLHAKVNALQLVLMDTMDHLKQERSVSDANLQDAMRKIDELNSGRIDQGKSEVNNDTILHSKKEEEFVDLQNVDTEKSRESCDQIVKDIQLDHVLCSAQYNDGASSRAPSTIESAETKYEMELWDTGDSNKPAGSFRDLEYHQIEVVEEGKNEFPSSKLSFDTPEVPKMITRSDQGWSGSVSGRLSFDGERLSVLQMSVKELKRKMETSSLNGSPRSVEFEKIKAQLKEGEKTILNLINKNNRLIKKAEVFSASSRSLASEQDDEFGNISGRRSERKVSERARRGSEKIARLELELQKIQYIMLKLKEEDDFKRARAAERKTRVLLRDYLYGRKDSPRRKKVHCCACTRPKTKD</sequence>
<feature type="region of interest" description="Disordered" evidence="4">
    <location>
        <begin position="145"/>
        <end position="184"/>
    </location>
</feature>
<evidence type="ECO:0000256" key="3">
    <source>
        <dbReference type="SAM" id="Coils"/>
    </source>
</evidence>
<feature type="coiled-coil region" evidence="3">
    <location>
        <begin position="1614"/>
        <end position="1641"/>
    </location>
</feature>
<feature type="domain" description="NAB" evidence="5">
    <location>
        <begin position="13"/>
        <end position="93"/>
    </location>
</feature>
<feature type="compositionally biased region" description="Basic and acidic residues" evidence="4">
    <location>
        <begin position="175"/>
        <end position="184"/>
    </location>
</feature>
<evidence type="ECO:0000256" key="4">
    <source>
        <dbReference type="SAM" id="MobiDB-lite"/>
    </source>
</evidence>
<feature type="coiled-coil region" evidence="3">
    <location>
        <begin position="1001"/>
        <end position="1056"/>
    </location>
</feature>
<dbReference type="Pfam" id="PF07765">
    <property type="entry name" value="KIP1"/>
    <property type="match status" value="1"/>
</dbReference>
<comment type="similarity">
    <text evidence="2">Belongs to the NET family.</text>
</comment>
<gene>
    <name evidence="6" type="ORF">M6B38_408715</name>
</gene>
<evidence type="ECO:0000313" key="6">
    <source>
        <dbReference type="EMBL" id="KAJ6817703.1"/>
    </source>
</evidence>
<evidence type="ECO:0000256" key="1">
    <source>
        <dbReference type="ARBA" id="ARBA00023054"/>
    </source>
</evidence>
<proteinExistence type="inferred from homology"/>
<organism evidence="6 7">
    <name type="scientific">Iris pallida</name>
    <name type="common">Sweet iris</name>
    <dbReference type="NCBI Taxonomy" id="29817"/>
    <lineage>
        <taxon>Eukaryota</taxon>
        <taxon>Viridiplantae</taxon>
        <taxon>Streptophyta</taxon>
        <taxon>Embryophyta</taxon>
        <taxon>Tracheophyta</taxon>
        <taxon>Spermatophyta</taxon>
        <taxon>Magnoliopsida</taxon>
        <taxon>Liliopsida</taxon>
        <taxon>Asparagales</taxon>
        <taxon>Iridaceae</taxon>
        <taxon>Iridoideae</taxon>
        <taxon>Irideae</taxon>
        <taxon>Iris</taxon>
    </lineage>
</organism>
<reference evidence="6" key="2">
    <citation type="submission" date="2023-04" db="EMBL/GenBank/DDBJ databases">
        <authorList>
            <person name="Bruccoleri R.E."/>
            <person name="Oakeley E.J."/>
            <person name="Faust A.-M."/>
            <person name="Dessus-Babus S."/>
            <person name="Altorfer M."/>
            <person name="Burckhardt D."/>
            <person name="Oertli M."/>
            <person name="Naumann U."/>
            <person name="Petersen F."/>
            <person name="Wong J."/>
        </authorList>
    </citation>
    <scope>NUCLEOTIDE SEQUENCE</scope>
    <source>
        <strain evidence="6">GSM-AAB239-AS_SAM_17_03QT</strain>
        <tissue evidence="6">Leaf</tissue>
    </source>
</reference>
<evidence type="ECO:0000259" key="5">
    <source>
        <dbReference type="PROSITE" id="PS51774"/>
    </source>
</evidence>